<gene>
    <name evidence="1" type="ORF">MNODULE_19830</name>
</gene>
<keyword evidence="2" id="KW-1185">Reference proteome</keyword>
<evidence type="ECO:0008006" key="3">
    <source>
        <dbReference type="Google" id="ProtNLM"/>
    </source>
</evidence>
<name>A0A7X6DTB2_9BACT</name>
<protein>
    <recommendedName>
        <fullName evidence="3">PEGA domain-containing protein</fullName>
    </recommendedName>
</protein>
<dbReference type="EMBL" id="VTOW01000005">
    <property type="protein sequence ID" value="NKE73007.1"/>
    <property type="molecule type" value="Genomic_DNA"/>
</dbReference>
<evidence type="ECO:0000313" key="1">
    <source>
        <dbReference type="EMBL" id="NKE73007.1"/>
    </source>
</evidence>
<organism evidence="1 2">
    <name type="scientific">Candidatus Manganitrophus noduliformans</name>
    <dbReference type="NCBI Taxonomy" id="2606439"/>
    <lineage>
        <taxon>Bacteria</taxon>
        <taxon>Pseudomonadati</taxon>
        <taxon>Nitrospirota</taxon>
        <taxon>Nitrospiria</taxon>
        <taxon>Candidatus Troglogloeales</taxon>
        <taxon>Candidatus Manganitrophaceae</taxon>
        <taxon>Candidatus Manganitrophus</taxon>
    </lineage>
</organism>
<comment type="caution">
    <text evidence="1">The sequence shown here is derived from an EMBL/GenBank/DDBJ whole genome shotgun (WGS) entry which is preliminary data.</text>
</comment>
<accession>A0A7X6DTB2</accession>
<reference evidence="1 2" key="1">
    <citation type="journal article" date="2020" name="Nature">
        <title>Bacterial chemolithoautotrophy via manganese oxidation.</title>
        <authorList>
            <person name="Yu H."/>
            <person name="Leadbetter J.R."/>
        </authorList>
    </citation>
    <scope>NUCLEOTIDE SEQUENCE [LARGE SCALE GENOMIC DNA]</scope>
    <source>
        <strain evidence="1 2">Mn-1</strain>
    </source>
</reference>
<evidence type="ECO:0000313" key="2">
    <source>
        <dbReference type="Proteomes" id="UP000534783"/>
    </source>
</evidence>
<sequence length="70" mass="7978">MEFLIVKFDEERDVLIDEVNQGKTGELIELSAGTYTVSLDGEEDFTPKTKKIKLKKTSPIKPMEVTFERA</sequence>
<dbReference type="AlphaFoldDB" id="A0A7X6DTB2"/>
<proteinExistence type="predicted"/>
<dbReference type="RefSeq" id="WP_168062957.1">
    <property type="nucleotide sequence ID" value="NZ_VTOW01000005.1"/>
</dbReference>
<dbReference type="Proteomes" id="UP000534783">
    <property type="component" value="Unassembled WGS sequence"/>
</dbReference>